<dbReference type="GO" id="GO:0005681">
    <property type="term" value="C:spliceosomal complex"/>
    <property type="evidence" value="ECO:0007669"/>
    <property type="project" value="TreeGrafter"/>
</dbReference>
<evidence type="ECO:0000256" key="4">
    <source>
        <dbReference type="ARBA" id="ARBA00023186"/>
    </source>
</evidence>
<dbReference type="OrthoDB" id="376357at2759"/>
<dbReference type="Proteomes" id="UP000813385">
    <property type="component" value="Unassembled WGS sequence"/>
</dbReference>
<reference evidence="8" key="1">
    <citation type="journal article" date="2021" name="Nat. Commun.">
        <title>Genetic determinants of endophytism in the Arabidopsis root mycobiome.</title>
        <authorList>
            <person name="Mesny F."/>
            <person name="Miyauchi S."/>
            <person name="Thiergart T."/>
            <person name="Pickel B."/>
            <person name="Atanasova L."/>
            <person name="Karlsson M."/>
            <person name="Huettel B."/>
            <person name="Barry K.W."/>
            <person name="Haridas S."/>
            <person name="Chen C."/>
            <person name="Bauer D."/>
            <person name="Andreopoulos W."/>
            <person name="Pangilinan J."/>
            <person name="LaButti K."/>
            <person name="Riley R."/>
            <person name="Lipzen A."/>
            <person name="Clum A."/>
            <person name="Drula E."/>
            <person name="Henrissat B."/>
            <person name="Kohler A."/>
            <person name="Grigoriev I.V."/>
            <person name="Martin F.M."/>
            <person name="Hacquard S."/>
        </authorList>
    </citation>
    <scope>NUCLEOTIDE SEQUENCE</scope>
    <source>
        <strain evidence="8">MPI-CAGE-AT-0016</strain>
    </source>
</reference>
<organism evidence="8 9">
    <name type="scientific">Plectosphaerella cucumerina</name>
    <dbReference type="NCBI Taxonomy" id="40658"/>
    <lineage>
        <taxon>Eukaryota</taxon>
        <taxon>Fungi</taxon>
        <taxon>Dikarya</taxon>
        <taxon>Ascomycota</taxon>
        <taxon>Pezizomycotina</taxon>
        <taxon>Sordariomycetes</taxon>
        <taxon>Hypocreomycetidae</taxon>
        <taxon>Glomerellales</taxon>
        <taxon>Plectosphaerellaceae</taxon>
        <taxon>Plectosphaerella</taxon>
    </lineage>
</organism>
<dbReference type="InterPro" id="IPR036869">
    <property type="entry name" value="J_dom_sf"/>
</dbReference>
<evidence type="ECO:0000259" key="7">
    <source>
        <dbReference type="PROSITE" id="PS50076"/>
    </source>
</evidence>
<dbReference type="EMBL" id="JAGPXD010000006">
    <property type="protein sequence ID" value="KAH7350017.1"/>
    <property type="molecule type" value="Genomic_DNA"/>
</dbReference>
<feature type="domain" description="J" evidence="7">
    <location>
        <begin position="21"/>
        <end position="89"/>
    </location>
</feature>
<dbReference type="PANTHER" id="PTHR44313:SF1">
    <property type="entry name" value="DNAJ HOMOLOG SUBFAMILY C MEMBER 17"/>
    <property type="match status" value="1"/>
</dbReference>
<dbReference type="SUPFAM" id="SSF46565">
    <property type="entry name" value="Chaperone J-domain"/>
    <property type="match status" value="1"/>
</dbReference>
<dbReference type="Gene3D" id="1.10.287.110">
    <property type="entry name" value="DnaJ domain"/>
    <property type="match status" value="1"/>
</dbReference>
<gene>
    <name evidence="8" type="ORF">B0T11DRAFT_290395</name>
</gene>
<feature type="region of interest" description="Disordered" evidence="6">
    <location>
        <begin position="160"/>
        <end position="245"/>
    </location>
</feature>
<proteinExistence type="predicted"/>
<dbReference type="GO" id="GO:0005737">
    <property type="term" value="C:cytoplasm"/>
    <property type="evidence" value="ECO:0007669"/>
    <property type="project" value="UniProtKB-SubCell"/>
</dbReference>
<dbReference type="InterPro" id="IPR052094">
    <property type="entry name" value="Pre-mRNA-splicing_ERAD"/>
</dbReference>
<keyword evidence="3" id="KW-0963">Cytoplasm</keyword>
<evidence type="ECO:0000256" key="5">
    <source>
        <dbReference type="ARBA" id="ARBA00023242"/>
    </source>
</evidence>
<evidence type="ECO:0000256" key="3">
    <source>
        <dbReference type="ARBA" id="ARBA00022490"/>
    </source>
</evidence>
<dbReference type="InterPro" id="IPR001623">
    <property type="entry name" value="DnaJ_domain"/>
</dbReference>
<dbReference type="Pfam" id="PF00226">
    <property type="entry name" value="DnaJ"/>
    <property type="match status" value="1"/>
</dbReference>
<evidence type="ECO:0000256" key="1">
    <source>
        <dbReference type="ARBA" id="ARBA00004123"/>
    </source>
</evidence>
<feature type="compositionally biased region" description="Basic residues" evidence="6">
    <location>
        <begin position="192"/>
        <end position="204"/>
    </location>
</feature>
<evidence type="ECO:0000313" key="9">
    <source>
        <dbReference type="Proteomes" id="UP000813385"/>
    </source>
</evidence>
<comment type="caution">
    <text evidence="8">The sequence shown here is derived from an EMBL/GenBank/DDBJ whole genome shotgun (WGS) entry which is preliminary data.</text>
</comment>
<comment type="subcellular location">
    <subcellularLocation>
        <location evidence="2">Cytoplasm</location>
    </subcellularLocation>
    <subcellularLocation>
        <location evidence="1">Nucleus</location>
    </subcellularLocation>
</comment>
<evidence type="ECO:0000313" key="8">
    <source>
        <dbReference type="EMBL" id="KAH7350017.1"/>
    </source>
</evidence>
<accession>A0A8K0TAX3</accession>
<keyword evidence="9" id="KW-1185">Reference proteome</keyword>
<dbReference type="AlphaFoldDB" id="A0A8K0TAX3"/>
<keyword evidence="4" id="KW-0143">Chaperone</keyword>
<evidence type="ECO:0000256" key="2">
    <source>
        <dbReference type="ARBA" id="ARBA00004496"/>
    </source>
</evidence>
<dbReference type="GO" id="GO:0000390">
    <property type="term" value="P:spliceosomal complex disassembly"/>
    <property type="evidence" value="ECO:0007669"/>
    <property type="project" value="TreeGrafter"/>
</dbReference>
<evidence type="ECO:0000256" key="6">
    <source>
        <dbReference type="SAM" id="MobiDB-lite"/>
    </source>
</evidence>
<keyword evidence="5" id="KW-0539">Nucleus</keyword>
<feature type="compositionally biased region" description="Basic and acidic residues" evidence="6">
    <location>
        <begin position="230"/>
        <end position="245"/>
    </location>
</feature>
<sequence>MSTKDVHELVTKANQYAQDVDLYALVGLEGDPSLHTDPKLIHRAWRKSSLKHHPDKTGDAFDKDKWELFEFARDILLEPAARAAYDNARAAQRLRAQERDKVQGEQRRFVDQLEADELAARRRREEKLEKDRQLELEKARLREEGVRRRAEEDERFRRENLERAEKARKQEDDEFDERERELQTLLEESRARKAARKEAKKAKREGREPVETGPPPVTKQATEGTARPAEATDRAYARAPPKWEDLKARMFAVQKRRDALRQAGLL</sequence>
<dbReference type="PROSITE" id="PS50076">
    <property type="entry name" value="DNAJ_2"/>
    <property type="match status" value="1"/>
</dbReference>
<feature type="compositionally biased region" description="Basic and acidic residues" evidence="6">
    <location>
        <begin position="160"/>
        <end position="191"/>
    </location>
</feature>
<name>A0A8K0TAX3_9PEZI</name>
<protein>
    <recommendedName>
        <fullName evidence="7">J domain-containing protein</fullName>
    </recommendedName>
</protein>
<dbReference type="PANTHER" id="PTHR44313">
    <property type="entry name" value="DNAJ HOMOLOG SUBFAMILY C MEMBER 17"/>
    <property type="match status" value="1"/>
</dbReference>